<dbReference type="InterPro" id="IPR004398">
    <property type="entry name" value="RNA_MeTrfase_RsmD"/>
</dbReference>
<proteinExistence type="predicted"/>
<dbReference type="GO" id="GO:0008168">
    <property type="term" value="F:methyltransferase activity"/>
    <property type="evidence" value="ECO:0007669"/>
    <property type="project" value="UniProtKB-KW"/>
</dbReference>
<dbReference type="NCBIfam" id="TIGR00095">
    <property type="entry name" value="16S rRNA (guanine(966)-N(2))-methyltransferase RsmD"/>
    <property type="match status" value="1"/>
</dbReference>
<gene>
    <name evidence="3" type="primary">ylbH</name>
    <name evidence="3" type="ORF">OSO01_13470</name>
</gene>
<dbReference type="Gene3D" id="3.40.50.150">
    <property type="entry name" value="Vaccinia Virus protein VP39"/>
    <property type="match status" value="1"/>
</dbReference>
<evidence type="ECO:0000256" key="1">
    <source>
        <dbReference type="ARBA" id="ARBA00022603"/>
    </source>
</evidence>
<evidence type="ECO:0000313" key="3">
    <source>
        <dbReference type="EMBL" id="GEN86608.1"/>
    </source>
</evidence>
<keyword evidence="4" id="KW-1185">Reference proteome</keyword>
<dbReference type="STRING" id="582851.GCA_900162665_00283"/>
<dbReference type="GO" id="GO:0031167">
    <property type="term" value="P:rRNA methylation"/>
    <property type="evidence" value="ECO:0007669"/>
    <property type="project" value="InterPro"/>
</dbReference>
<dbReference type="InterPro" id="IPR029063">
    <property type="entry name" value="SAM-dependent_MTases_sf"/>
</dbReference>
<organism evidence="3 4">
    <name type="scientific">Oceanobacillus sojae</name>
    <dbReference type="NCBI Taxonomy" id="582851"/>
    <lineage>
        <taxon>Bacteria</taxon>
        <taxon>Bacillati</taxon>
        <taxon>Bacillota</taxon>
        <taxon>Bacilli</taxon>
        <taxon>Bacillales</taxon>
        <taxon>Bacillaceae</taxon>
        <taxon>Oceanobacillus</taxon>
    </lineage>
</organism>
<dbReference type="GO" id="GO:0003676">
    <property type="term" value="F:nucleic acid binding"/>
    <property type="evidence" value="ECO:0007669"/>
    <property type="project" value="InterPro"/>
</dbReference>
<dbReference type="EMBL" id="BJYM01000004">
    <property type="protein sequence ID" value="GEN86608.1"/>
    <property type="molecule type" value="Genomic_DNA"/>
</dbReference>
<evidence type="ECO:0000256" key="2">
    <source>
        <dbReference type="ARBA" id="ARBA00022679"/>
    </source>
</evidence>
<dbReference type="PANTHER" id="PTHR43542">
    <property type="entry name" value="METHYLTRANSFERASE"/>
    <property type="match status" value="1"/>
</dbReference>
<comment type="caution">
    <text evidence="3">The sequence shown here is derived from an EMBL/GenBank/DDBJ whole genome shotgun (WGS) entry which is preliminary data.</text>
</comment>
<dbReference type="Proteomes" id="UP000321558">
    <property type="component" value="Unassembled WGS sequence"/>
</dbReference>
<dbReference type="SUPFAM" id="SSF53335">
    <property type="entry name" value="S-adenosyl-L-methionine-dependent methyltransferases"/>
    <property type="match status" value="1"/>
</dbReference>
<dbReference type="PROSITE" id="PS00092">
    <property type="entry name" value="N6_MTASE"/>
    <property type="match status" value="1"/>
</dbReference>
<dbReference type="PIRSF" id="PIRSF004553">
    <property type="entry name" value="CHP00095"/>
    <property type="match status" value="1"/>
</dbReference>
<evidence type="ECO:0000313" key="4">
    <source>
        <dbReference type="Proteomes" id="UP000321558"/>
    </source>
</evidence>
<reference evidence="3 4" key="1">
    <citation type="submission" date="2019-07" db="EMBL/GenBank/DDBJ databases">
        <title>Whole genome shotgun sequence of Oceanobacillus sojae NBRC 105379.</title>
        <authorList>
            <person name="Hosoyama A."/>
            <person name="Uohara A."/>
            <person name="Ohji S."/>
            <person name="Ichikawa N."/>
        </authorList>
    </citation>
    <scope>NUCLEOTIDE SEQUENCE [LARGE SCALE GENOMIC DNA]</scope>
    <source>
        <strain evidence="3 4">NBRC 105379</strain>
    </source>
</reference>
<dbReference type="OrthoDB" id="9803017at2"/>
<protein>
    <submittedName>
        <fullName evidence="3">Putative rRNA methyltransferase YlbH</fullName>
    </submittedName>
</protein>
<dbReference type="InterPro" id="IPR002052">
    <property type="entry name" value="DNA_methylase_N6_adenine_CS"/>
</dbReference>
<name>A0A511ZGN7_9BACI</name>
<dbReference type="AlphaFoldDB" id="A0A511ZGN7"/>
<dbReference type="PANTHER" id="PTHR43542:SF1">
    <property type="entry name" value="METHYLTRANSFERASE"/>
    <property type="match status" value="1"/>
</dbReference>
<accession>A0A511ZGN7</accession>
<keyword evidence="2 3" id="KW-0808">Transferase</keyword>
<dbReference type="Pfam" id="PF03602">
    <property type="entry name" value="Cons_hypoth95"/>
    <property type="match status" value="1"/>
</dbReference>
<keyword evidence="1 3" id="KW-0489">Methyltransferase</keyword>
<dbReference type="CDD" id="cd02440">
    <property type="entry name" value="AdoMet_MTases"/>
    <property type="match status" value="1"/>
</dbReference>
<sequence length="189" mass="21205">MRVIAGIHKGRGLKSVAGESTRPTTDKVKEAVFQIMGPFFSGGLGLDLFAGSGSLGIEALSREMSKVIFVDKHPKAIQIIKENLKTLKLEKQAEVYRNDAQRALKAIAKRELQFDLVLLDPPYKNKDYLKLLDYLLDNQMLKKNAIVYCEHDKSNMLPNTYKSLKAVKQADYGGLVQVTIYQIEESEEA</sequence>
<dbReference type="RefSeq" id="WP_147209636.1">
    <property type="nucleotide sequence ID" value="NZ_BJYM01000004.1"/>
</dbReference>